<dbReference type="EMBL" id="CM044702">
    <property type="protein sequence ID" value="KAI5679040.1"/>
    <property type="molecule type" value="Genomic_DNA"/>
</dbReference>
<comment type="caution">
    <text evidence="1">The sequence shown here is derived from an EMBL/GenBank/DDBJ whole genome shotgun (WGS) entry which is preliminary data.</text>
</comment>
<evidence type="ECO:0000313" key="2">
    <source>
        <dbReference type="Proteomes" id="UP001060085"/>
    </source>
</evidence>
<name>A0ACC0C271_CATRO</name>
<keyword evidence="2" id="KW-1185">Reference proteome</keyword>
<proteinExistence type="predicted"/>
<reference evidence="2" key="1">
    <citation type="journal article" date="2023" name="Nat. Plants">
        <title>Single-cell RNA sequencing provides a high-resolution roadmap for understanding the multicellular compartmentation of specialized metabolism.</title>
        <authorList>
            <person name="Sun S."/>
            <person name="Shen X."/>
            <person name="Li Y."/>
            <person name="Li Y."/>
            <person name="Wang S."/>
            <person name="Li R."/>
            <person name="Zhang H."/>
            <person name="Shen G."/>
            <person name="Guo B."/>
            <person name="Wei J."/>
            <person name="Xu J."/>
            <person name="St-Pierre B."/>
            <person name="Chen S."/>
            <person name="Sun C."/>
        </authorList>
    </citation>
    <scope>NUCLEOTIDE SEQUENCE [LARGE SCALE GENOMIC DNA]</scope>
</reference>
<accession>A0ACC0C271</accession>
<protein>
    <submittedName>
        <fullName evidence="1">Uncharacterized protein</fullName>
    </submittedName>
</protein>
<organism evidence="1 2">
    <name type="scientific">Catharanthus roseus</name>
    <name type="common">Madagascar periwinkle</name>
    <name type="synonym">Vinca rosea</name>
    <dbReference type="NCBI Taxonomy" id="4058"/>
    <lineage>
        <taxon>Eukaryota</taxon>
        <taxon>Viridiplantae</taxon>
        <taxon>Streptophyta</taxon>
        <taxon>Embryophyta</taxon>
        <taxon>Tracheophyta</taxon>
        <taxon>Spermatophyta</taxon>
        <taxon>Magnoliopsida</taxon>
        <taxon>eudicotyledons</taxon>
        <taxon>Gunneridae</taxon>
        <taxon>Pentapetalae</taxon>
        <taxon>asterids</taxon>
        <taxon>lamiids</taxon>
        <taxon>Gentianales</taxon>
        <taxon>Apocynaceae</taxon>
        <taxon>Rauvolfioideae</taxon>
        <taxon>Vinceae</taxon>
        <taxon>Catharanthinae</taxon>
        <taxon>Catharanthus</taxon>
    </lineage>
</organism>
<dbReference type="Proteomes" id="UP001060085">
    <property type="component" value="Linkage Group LG02"/>
</dbReference>
<gene>
    <name evidence="1" type="ORF">M9H77_09990</name>
</gene>
<evidence type="ECO:0000313" key="1">
    <source>
        <dbReference type="EMBL" id="KAI5679040.1"/>
    </source>
</evidence>
<sequence>MFGFNKSPAKQGSVNSGLSASTSTSPLYSQAGSEKQNKIIRARRTNSEPVLFTLDLKSILLDDDDDDYFRRRPSSSTTRNRNKNNRRGKKDLESMSVQELENYAVNQAEDTARSVNNCLKIVEDIREVGSQTLETLHHQDEQINRNHMMALDMDRDLHKVEKLLNNPGGLISSSSKDPTMAGTLCTALANSSPFTLSLQPKFLNNIPKTGVQLPPRDHIYALSELCSIHQPKPVRNLGSFPRPSPALGRGRYCICFYSSEESEQKEGGLDWSILKRWDVPWKWQTVSLTSLACGLRTIGVCRVGFSFTVSILPKMAWLHESGNCFLRLIETAAIPYLGLEIGELSLDEKAEILFLDQGVTTAVVLAVLYGITNSFGPLPDDIFRYDFKEPFNLQKGWLLWAGAGLIGALIAIALTGAAVSFFSGDTPERETDALVRLLPLIGSSTISTACLVGITGVLAPVLEETVFRGFLMVSLTQWLPTPLSILLSAAVFAVAHLTPGEFPQLFVLGVALGLSYAQTRNLLTPITIHALWNSGVILLLTFLQGYDIKELIQAS</sequence>